<comment type="subcellular location">
    <subcellularLocation>
        <location evidence="1">Cytoplasm</location>
    </subcellularLocation>
    <subcellularLocation>
        <location evidence="2">Nucleus</location>
        <location evidence="2">Nucleolus</location>
    </subcellularLocation>
</comment>
<reference evidence="10" key="1">
    <citation type="journal article" date="2021" name="IMA Fungus">
        <title>Genomic characterization of three marine fungi, including Emericellopsis atlantica sp. nov. with signatures of a generalist lifestyle and marine biomass degradation.</title>
        <authorList>
            <person name="Hagestad O.C."/>
            <person name="Hou L."/>
            <person name="Andersen J.H."/>
            <person name="Hansen E.H."/>
            <person name="Altermark B."/>
            <person name="Li C."/>
            <person name="Kuhnert E."/>
            <person name="Cox R.J."/>
            <person name="Crous P.W."/>
            <person name="Spatafora J.W."/>
            <person name="Lail K."/>
            <person name="Amirebrahimi M."/>
            <person name="Lipzen A."/>
            <person name="Pangilinan J."/>
            <person name="Andreopoulos W."/>
            <person name="Hayes R.D."/>
            <person name="Ng V."/>
            <person name="Grigoriev I.V."/>
            <person name="Jackson S.A."/>
            <person name="Sutton T.D.S."/>
            <person name="Dobson A.D.W."/>
            <person name="Rama T."/>
        </authorList>
    </citation>
    <scope>NUCLEOTIDE SEQUENCE</scope>
    <source>
        <strain evidence="10">TS7</strain>
    </source>
</reference>
<comment type="subunit">
    <text evidence="6">Component of the RNA exosome complex. Specifically part of the catalytically inactive RNA exosome core complex (Exo-9) which may associate with the catalytic subunits RRP6 and DIS3 in cytoplasmic- and nuclear-specific RNA exosome complex forms. Exo-9 is formed by a hexameric base ring of RNase PH domain-containing subunits and a cap ring consisting of CSL4, RRP4 and RRP40.</text>
</comment>
<dbReference type="InterPro" id="IPR001247">
    <property type="entry name" value="ExoRNase_PH_dom1"/>
</dbReference>
<feature type="region of interest" description="Disordered" evidence="8">
    <location>
        <begin position="57"/>
        <end position="77"/>
    </location>
</feature>
<dbReference type="InterPro" id="IPR027408">
    <property type="entry name" value="PNPase/RNase_PH_dom_sf"/>
</dbReference>
<dbReference type="GO" id="GO:0000176">
    <property type="term" value="C:nuclear exosome (RNase complex)"/>
    <property type="evidence" value="ECO:0007669"/>
    <property type="project" value="UniProtKB-ARBA"/>
</dbReference>
<name>A0A9P7ZMB9_9HYPO</name>
<dbReference type="EMBL" id="MU251253">
    <property type="protein sequence ID" value="KAG9254768.1"/>
    <property type="molecule type" value="Genomic_DNA"/>
</dbReference>
<dbReference type="RefSeq" id="XP_046118692.1">
    <property type="nucleotide sequence ID" value="XM_046267235.1"/>
</dbReference>
<evidence type="ECO:0000256" key="3">
    <source>
        <dbReference type="ARBA" id="ARBA00006678"/>
    </source>
</evidence>
<dbReference type="AlphaFoldDB" id="A0A9P7ZMB9"/>
<evidence type="ECO:0000256" key="8">
    <source>
        <dbReference type="SAM" id="MobiDB-lite"/>
    </source>
</evidence>
<dbReference type="GO" id="GO:0000177">
    <property type="term" value="C:cytoplasmic exosome (RNase complex)"/>
    <property type="evidence" value="ECO:0007669"/>
    <property type="project" value="TreeGrafter"/>
</dbReference>
<evidence type="ECO:0000256" key="1">
    <source>
        <dbReference type="ARBA" id="ARBA00004496"/>
    </source>
</evidence>
<dbReference type="FunFam" id="3.30.230.70:FF:000004">
    <property type="entry name" value="Exosome complex component Rrp41"/>
    <property type="match status" value="1"/>
</dbReference>
<accession>A0A9P7ZMB9</accession>
<dbReference type="SUPFAM" id="SSF54211">
    <property type="entry name" value="Ribosomal protein S5 domain 2-like"/>
    <property type="match status" value="1"/>
</dbReference>
<dbReference type="InterPro" id="IPR036345">
    <property type="entry name" value="ExoRNase_PH_dom2_sf"/>
</dbReference>
<dbReference type="GO" id="GO:0003723">
    <property type="term" value="F:RNA binding"/>
    <property type="evidence" value="ECO:0007669"/>
    <property type="project" value="TreeGrafter"/>
</dbReference>
<dbReference type="GO" id="GO:0005730">
    <property type="term" value="C:nucleolus"/>
    <property type="evidence" value="ECO:0007669"/>
    <property type="project" value="UniProtKB-SubCell"/>
</dbReference>
<organism evidence="10 11">
    <name type="scientific">Emericellopsis atlantica</name>
    <dbReference type="NCBI Taxonomy" id="2614577"/>
    <lineage>
        <taxon>Eukaryota</taxon>
        <taxon>Fungi</taxon>
        <taxon>Dikarya</taxon>
        <taxon>Ascomycota</taxon>
        <taxon>Pezizomycotina</taxon>
        <taxon>Sordariomycetes</taxon>
        <taxon>Hypocreomycetidae</taxon>
        <taxon>Hypocreales</taxon>
        <taxon>Bionectriaceae</taxon>
        <taxon>Emericellopsis</taxon>
    </lineage>
</organism>
<evidence type="ECO:0000313" key="10">
    <source>
        <dbReference type="EMBL" id="KAG9254768.1"/>
    </source>
</evidence>
<dbReference type="SUPFAM" id="SSF55666">
    <property type="entry name" value="Ribonuclease PH domain 2-like"/>
    <property type="match status" value="1"/>
</dbReference>
<dbReference type="Gene3D" id="3.30.230.70">
    <property type="entry name" value="GHMP Kinase, N-terminal domain"/>
    <property type="match status" value="1"/>
</dbReference>
<evidence type="ECO:0000256" key="6">
    <source>
        <dbReference type="ARBA" id="ARBA00063066"/>
    </source>
</evidence>
<dbReference type="GO" id="GO:0016075">
    <property type="term" value="P:rRNA catabolic process"/>
    <property type="evidence" value="ECO:0007669"/>
    <property type="project" value="TreeGrafter"/>
</dbReference>
<protein>
    <recommendedName>
        <fullName evidence="7">Ribosomal RNA-processing protein 41</fullName>
    </recommendedName>
</protein>
<dbReference type="Proteomes" id="UP000887229">
    <property type="component" value="Unassembled WGS sequence"/>
</dbReference>
<dbReference type="InterPro" id="IPR050080">
    <property type="entry name" value="RNase_PH"/>
</dbReference>
<feature type="domain" description="Exoribonuclease phosphorolytic" evidence="9">
    <location>
        <begin position="22"/>
        <end position="161"/>
    </location>
</feature>
<evidence type="ECO:0000256" key="2">
    <source>
        <dbReference type="ARBA" id="ARBA00004604"/>
    </source>
</evidence>
<evidence type="ECO:0000256" key="7">
    <source>
        <dbReference type="ARBA" id="ARBA00077929"/>
    </source>
</evidence>
<comment type="similarity">
    <text evidence="3">Belongs to the RNase PH family.</text>
</comment>
<sequence length="273" mass="29466">MPLDTSTYSLALLRVDGRRWNELRRLHAQIRTQAAADGSSYLEMGHTKVMCVLTGPAEQNQSQRRGQTSGGGGSARDTASINVNVIIAGFSSVDRKKRGRNDKRTQELEITIAKTFSSIVHTHLFPHSSISISLHVLSSDGSLLAALLNAATLALIDAGIPMSDYIAACTAGSTSSHSASDDSADPLLDLNTQEEQELPYLTVATLGSSDRIAVLNCESRLQVSRLEGMLVVGVDGCKQVKQILDRVIREKGVQMIREGAVDRSDTMVMDLDE</sequence>
<dbReference type="InterPro" id="IPR020568">
    <property type="entry name" value="Ribosomal_Su5_D2-typ_SF"/>
</dbReference>
<dbReference type="GO" id="GO:0071028">
    <property type="term" value="P:nuclear mRNA surveillance"/>
    <property type="evidence" value="ECO:0007669"/>
    <property type="project" value="TreeGrafter"/>
</dbReference>
<dbReference type="GO" id="GO:0034475">
    <property type="term" value="P:U4 snRNA 3'-end processing"/>
    <property type="evidence" value="ECO:0007669"/>
    <property type="project" value="TreeGrafter"/>
</dbReference>
<dbReference type="Pfam" id="PF01138">
    <property type="entry name" value="RNase_PH"/>
    <property type="match status" value="1"/>
</dbReference>
<dbReference type="CDD" id="cd11370">
    <property type="entry name" value="RNase_PH_RRP41"/>
    <property type="match status" value="1"/>
</dbReference>
<dbReference type="PANTHER" id="PTHR11953:SF0">
    <property type="entry name" value="EXOSOME COMPLEX COMPONENT RRP41"/>
    <property type="match status" value="1"/>
</dbReference>
<evidence type="ECO:0000313" key="11">
    <source>
        <dbReference type="Proteomes" id="UP000887229"/>
    </source>
</evidence>
<dbReference type="GO" id="GO:0071051">
    <property type="term" value="P:poly(A)-dependent snoRNA 3'-end processing"/>
    <property type="evidence" value="ECO:0007669"/>
    <property type="project" value="TreeGrafter"/>
</dbReference>
<proteinExistence type="inferred from homology"/>
<dbReference type="PANTHER" id="PTHR11953">
    <property type="entry name" value="EXOSOME COMPLEX COMPONENT"/>
    <property type="match status" value="1"/>
</dbReference>
<keyword evidence="5" id="KW-0271">Exosome</keyword>
<dbReference type="GeneID" id="70298138"/>
<dbReference type="OrthoDB" id="437922at2759"/>
<evidence type="ECO:0000259" key="9">
    <source>
        <dbReference type="Pfam" id="PF01138"/>
    </source>
</evidence>
<evidence type="ECO:0000256" key="5">
    <source>
        <dbReference type="ARBA" id="ARBA00022835"/>
    </source>
</evidence>
<comment type="caution">
    <text evidence="10">The sequence shown here is derived from an EMBL/GenBank/DDBJ whole genome shotgun (WGS) entry which is preliminary data.</text>
</comment>
<keyword evidence="4" id="KW-0963">Cytoplasm</keyword>
<evidence type="ECO:0000256" key="4">
    <source>
        <dbReference type="ARBA" id="ARBA00022490"/>
    </source>
</evidence>
<keyword evidence="11" id="KW-1185">Reference proteome</keyword>
<gene>
    <name evidence="10" type="ORF">F5Z01DRAFT_93865</name>
</gene>